<dbReference type="GO" id="GO:0003908">
    <property type="term" value="F:methylated-DNA-[protein]-cysteine S-methyltransferase activity"/>
    <property type="evidence" value="ECO:0007669"/>
    <property type="project" value="UniProtKB-EC"/>
</dbReference>
<dbReference type="InterPro" id="IPR036388">
    <property type="entry name" value="WH-like_DNA-bd_sf"/>
</dbReference>
<dbReference type="PROSITE" id="PS00374">
    <property type="entry name" value="MGMT"/>
    <property type="match status" value="1"/>
</dbReference>
<dbReference type="Gene3D" id="1.10.10.10">
    <property type="entry name" value="Winged helix-like DNA-binding domain superfamily/Winged helix DNA-binding domain"/>
    <property type="match status" value="1"/>
</dbReference>
<comment type="catalytic activity">
    <reaction evidence="1">
        <text>a 4-O-methyl-thymidine in DNA + L-cysteinyl-[protein] = a thymidine in DNA + S-methyl-L-cysteinyl-[protein]</text>
        <dbReference type="Rhea" id="RHEA:53428"/>
        <dbReference type="Rhea" id="RHEA-COMP:10131"/>
        <dbReference type="Rhea" id="RHEA-COMP:10132"/>
        <dbReference type="Rhea" id="RHEA-COMP:13555"/>
        <dbReference type="Rhea" id="RHEA-COMP:13556"/>
        <dbReference type="ChEBI" id="CHEBI:29950"/>
        <dbReference type="ChEBI" id="CHEBI:82612"/>
        <dbReference type="ChEBI" id="CHEBI:137386"/>
        <dbReference type="ChEBI" id="CHEBI:137387"/>
        <dbReference type="EC" id="2.1.1.63"/>
    </reaction>
</comment>
<comment type="catalytic activity">
    <reaction evidence="8">
        <text>a 6-O-methyl-2'-deoxyguanosine in DNA + L-cysteinyl-[protein] = S-methyl-L-cysteinyl-[protein] + a 2'-deoxyguanosine in DNA</text>
        <dbReference type="Rhea" id="RHEA:24000"/>
        <dbReference type="Rhea" id="RHEA-COMP:10131"/>
        <dbReference type="Rhea" id="RHEA-COMP:10132"/>
        <dbReference type="Rhea" id="RHEA-COMP:11367"/>
        <dbReference type="Rhea" id="RHEA-COMP:11368"/>
        <dbReference type="ChEBI" id="CHEBI:29950"/>
        <dbReference type="ChEBI" id="CHEBI:82612"/>
        <dbReference type="ChEBI" id="CHEBI:85445"/>
        <dbReference type="ChEBI" id="CHEBI:85448"/>
        <dbReference type="EC" id="2.1.1.63"/>
    </reaction>
</comment>
<dbReference type="NCBIfam" id="TIGR00589">
    <property type="entry name" value="ogt"/>
    <property type="match status" value="1"/>
</dbReference>
<evidence type="ECO:0000256" key="1">
    <source>
        <dbReference type="ARBA" id="ARBA00001286"/>
    </source>
</evidence>
<dbReference type="CDD" id="cd06445">
    <property type="entry name" value="ATase"/>
    <property type="match status" value="1"/>
</dbReference>
<evidence type="ECO:0000256" key="4">
    <source>
        <dbReference type="ARBA" id="ARBA00022603"/>
    </source>
</evidence>
<feature type="domain" description="Methylated-DNA-[protein]-cysteine S-methyltransferase DNA binding" evidence="9">
    <location>
        <begin position="78"/>
        <end position="157"/>
    </location>
</feature>
<evidence type="ECO:0000256" key="8">
    <source>
        <dbReference type="ARBA" id="ARBA00049348"/>
    </source>
</evidence>
<reference evidence="10" key="1">
    <citation type="journal article" date="2015" name="Nature">
        <title>Complex archaea that bridge the gap between prokaryotes and eukaryotes.</title>
        <authorList>
            <person name="Spang A."/>
            <person name="Saw J.H."/>
            <person name="Jorgensen S.L."/>
            <person name="Zaremba-Niedzwiedzka K."/>
            <person name="Martijn J."/>
            <person name="Lind A.E."/>
            <person name="van Eijk R."/>
            <person name="Schleper C."/>
            <person name="Guy L."/>
            <person name="Ettema T.J."/>
        </authorList>
    </citation>
    <scope>NUCLEOTIDE SEQUENCE</scope>
</reference>
<dbReference type="AlphaFoldDB" id="A0A0F9HZW4"/>
<protein>
    <recommendedName>
        <fullName evidence="3">methylated-DNA--[protein]-cysteine S-methyltransferase</fullName>
        <ecNumber evidence="3">2.1.1.63</ecNumber>
    </recommendedName>
</protein>
<dbReference type="SUPFAM" id="SSF46767">
    <property type="entry name" value="Methylated DNA-protein cysteine methyltransferase, C-terminal domain"/>
    <property type="match status" value="1"/>
</dbReference>
<comment type="similarity">
    <text evidence="2">Belongs to the MGMT family.</text>
</comment>
<keyword evidence="7" id="KW-0234">DNA repair</keyword>
<dbReference type="EC" id="2.1.1.63" evidence="3"/>
<dbReference type="GO" id="GO:0006281">
    <property type="term" value="P:DNA repair"/>
    <property type="evidence" value="ECO:0007669"/>
    <property type="project" value="UniProtKB-KW"/>
</dbReference>
<proteinExistence type="inferred from homology"/>
<evidence type="ECO:0000256" key="2">
    <source>
        <dbReference type="ARBA" id="ARBA00008711"/>
    </source>
</evidence>
<sequence length="158" mass="17623">MRPKPVELSADSFNTTNGTGWIIFSDRGLRALKLPKTGAKQPAGTRLKKTNISKMLEAYFKGKKTVFDAKIDWSQYSEFEKKTLAGCAQIKYGEKISYKELARKIKSDKAFRAVGNALNKNRLPVIIPCHRVVRSDGSPGGFASGETTKKRLLELEKI</sequence>
<keyword evidence="6" id="KW-0227">DNA damage</keyword>
<evidence type="ECO:0000256" key="6">
    <source>
        <dbReference type="ARBA" id="ARBA00022763"/>
    </source>
</evidence>
<dbReference type="InterPro" id="IPR001497">
    <property type="entry name" value="MethylDNA_cys_MeTrfase_AS"/>
</dbReference>
<keyword evidence="5" id="KW-0808">Transferase</keyword>
<gene>
    <name evidence="10" type="ORF">LCGC14_1642770</name>
</gene>
<dbReference type="InterPro" id="IPR014048">
    <property type="entry name" value="MethylDNA_cys_MeTrfase_DNA-bd"/>
</dbReference>
<evidence type="ECO:0000313" key="10">
    <source>
        <dbReference type="EMBL" id="KKM20707.1"/>
    </source>
</evidence>
<keyword evidence="4" id="KW-0489">Methyltransferase</keyword>
<dbReference type="InterPro" id="IPR036217">
    <property type="entry name" value="MethylDNA_cys_MeTrfase_DNAb"/>
</dbReference>
<comment type="caution">
    <text evidence="10">The sequence shown here is derived from an EMBL/GenBank/DDBJ whole genome shotgun (WGS) entry which is preliminary data.</text>
</comment>
<evidence type="ECO:0000256" key="3">
    <source>
        <dbReference type="ARBA" id="ARBA00011918"/>
    </source>
</evidence>
<dbReference type="EMBL" id="LAZR01013710">
    <property type="protein sequence ID" value="KKM20707.1"/>
    <property type="molecule type" value="Genomic_DNA"/>
</dbReference>
<evidence type="ECO:0000256" key="7">
    <source>
        <dbReference type="ARBA" id="ARBA00023204"/>
    </source>
</evidence>
<evidence type="ECO:0000259" key="9">
    <source>
        <dbReference type="Pfam" id="PF01035"/>
    </source>
</evidence>
<dbReference type="GO" id="GO:0032259">
    <property type="term" value="P:methylation"/>
    <property type="evidence" value="ECO:0007669"/>
    <property type="project" value="UniProtKB-KW"/>
</dbReference>
<organism evidence="10">
    <name type="scientific">marine sediment metagenome</name>
    <dbReference type="NCBI Taxonomy" id="412755"/>
    <lineage>
        <taxon>unclassified sequences</taxon>
        <taxon>metagenomes</taxon>
        <taxon>ecological metagenomes</taxon>
    </lineage>
</organism>
<dbReference type="PANTHER" id="PTHR10815:SF5">
    <property type="entry name" value="METHYLATED-DNA--PROTEIN-CYSTEINE METHYLTRANSFERASE"/>
    <property type="match status" value="1"/>
</dbReference>
<accession>A0A0F9HZW4</accession>
<evidence type="ECO:0000256" key="5">
    <source>
        <dbReference type="ARBA" id="ARBA00022679"/>
    </source>
</evidence>
<name>A0A0F9HZW4_9ZZZZ</name>
<dbReference type="Pfam" id="PF01035">
    <property type="entry name" value="DNA_binding_1"/>
    <property type="match status" value="1"/>
</dbReference>
<dbReference type="PANTHER" id="PTHR10815">
    <property type="entry name" value="METHYLATED-DNA--PROTEIN-CYSTEINE METHYLTRANSFERASE"/>
    <property type="match status" value="1"/>
</dbReference>
<dbReference type="FunFam" id="1.10.10.10:FF:000214">
    <property type="entry name" value="Methylated-DNA--protein-cysteine methyltransferase"/>
    <property type="match status" value="1"/>
</dbReference>